<keyword evidence="2" id="KW-0547">Nucleotide-binding</keyword>
<dbReference type="PANTHER" id="PTHR45982:SF1">
    <property type="entry name" value="REGULATOR OF CHROMOSOME CONDENSATION"/>
    <property type="match status" value="1"/>
</dbReference>
<evidence type="ECO:0000313" key="5">
    <source>
        <dbReference type="Proteomes" id="UP000728032"/>
    </source>
</evidence>
<dbReference type="InterPro" id="IPR009091">
    <property type="entry name" value="RCC1/BLIP-II"/>
</dbReference>
<evidence type="ECO:0000313" key="4">
    <source>
        <dbReference type="EMBL" id="CAD7645019.1"/>
    </source>
</evidence>
<evidence type="ECO:0000259" key="3">
    <source>
        <dbReference type="PROSITE" id="PS50011"/>
    </source>
</evidence>
<dbReference type="OrthoDB" id="6488137at2759"/>
<dbReference type="InterPro" id="IPR017441">
    <property type="entry name" value="Protein_kinase_ATP_BS"/>
</dbReference>
<dbReference type="GO" id="GO:0004672">
    <property type="term" value="F:protein kinase activity"/>
    <property type="evidence" value="ECO:0007669"/>
    <property type="project" value="InterPro"/>
</dbReference>
<dbReference type="Gene3D" id="1.10.510.10">
    <property type="entry name" value="Transferase(Phosphotransferase) domain 1"/>
    <property type="match status" value="2"/>
</dbReference>
<dbReference type="Gene3D" id="2.130.10.30">
    <property type="entry name" value="Regulator of chromosome condensation 1/beta-lactamase-inhibitor protein II"/>
    <property type="match status" value="3"/>
</dbReference>
<dbReference type="Pfam" id="PF00415">
    <property type="entry name" value="RCC1"/>
    <property type="match status" value="3"/>
</dbReference>
<proteinExistence type="predicted"/>
<dbReference type="SUPFAM" id="SSF50985">
    <property type="entry name" value="RCC1/BLIP-II"/>
    <property type="match status" value="2"/>
</dbReference>
<dbReference type="PROSITE" id="PS50011">
    <property type="entry name" value="PROTEIN_KINASE_DOM"/>
    <property type="match status" value="2"/>
</dbReference>
<feature type="repeat" description="RCC1" evidence="1">
    <location>
        <begin position="36"/>
        <end position="87"/>
    </location>
</feature>
<accession>A0A7R9LNN4</accession>
<feature type="repeat" description="RCC1" evidence="1">
    <location>
        <begin position="538"/>
        <end position="589"/>
    </location>
</feature>
<dbReference type="PANTHER" id="PTHR45982">
    <property type="entry name" value="REGULATOR OF CHROMOSOME CONDENSATION"/>
    <property type="match status" value="1"/>
</dbReference>
<feature type="domain" description="Protein kinase" evidence="3">
    <location>
        <begin position="838"/>
        <end position="1124"/>
    </location>
</feature>
<dbReference type="EMBL" id="CAJPVJ010001886">
    <property type="protein sequence ID" value="CAG2165446.1"/>
    <property type="molecule type" value="Genomic_DNA"/>
</dbReference>
<keyword evidence="5" id="KW-1185">Reference proteome</keyword>
<sequence>MTSCAKSDDQFIQSIQLFHIFDDPKGYNILVVTDKHLVYGLGSNSRGSLGLGHNLTVNSPTIIPELCHKNILQFFTGHDFALAIARNRHVYGWGSNKRGQLAREPGKGYYKPSEIPVLNDLNVCQISCGYEHALALTSTGSVYGWGDNGYGQVGTEHVILRGPTKLNVYHIKSVFCGHFSSFAITCEGLVLSWGRNDSYSLSHNLLGVEAVVRKPQRITGLTDVKGVGARGDGRTTYWLTDDGFVYFCGEYSDESGVKVRQSSPKVVNTGAECQDLRVIEVNGHQTVVAVTNENILEILDTNEVIATDYENLFDYCVDEFRITLETINFREFKRFNYNTKRHFMNKCHEFLGKMFVQVQLSIYDSLQTILDKKHKAFGRDLGQPMGSVEAFISCQIFKELLECVQYLHGLEPPVTHRDLYPDNILVTLRPHASDKGNPSYQAPEIYHGRLYDHKVDLYSLYRIGEKLFDVNLDYPCSQSYSSDNEIVNKCMDNVKQVLHTMSYYNWEYPNQPKPGTHDWTDRPSYPKGYNILVVTDKGLVYGLGSNSRGCLGLGHKRVVNTATIIPELCDKNIVQFCTGHNICMAISSSGRVYEWREWTSYKPLEVSGSEDQQVCQISCGYGHSLALTGTGSVYDVFCGHFSLFAITDEGLVFSWGRNECFQLGHKACYGKKIRLALEWYQEGVVSEPQLVADVTRIKSIAAGSRATYWLRDDGFVYFCGQYSDQSGSKIIQNEPKLLDNIADCQELRMIWANNEHKAIALINDRVVEIDGMNGVKQTHYKNLFHYCLHVYRVTPETMSVVDNNYYEFLSEMFKIIQLGIIFTPSQLHSGLTFPISEYENLGELGTGSFGTVYKMRNKGDREEYAIKKIPATGPDKTDQAQIRKEIENLVRVRSQYCVRYVFSFYYLDYWYIIMELCSDSLQTILDKKHKAFGRELGQPMGIVEAYISCQIFKEILKCVEYLHGLTPPVTHGDLYPANILISQGFYTCFYSRCNGSHFKICDFGLTTIREHKSGRLGNVNYQAPEIGRGEHNHKADLFSIYKIGEQLFDVELPCLKTDASLSYSSDNELVNKCMINVMFVLQSMSYYNWEYPQNPDTLHWKDRRECSEVLQTYKEWTLCKHDLLWDPKVDEIVTLFSVNTNQGSIITLKLTNAHNALDAF</sequence>
<feature type="repeat" description="RCC1" evidence="1">
    <location>
        <begin position="88"/>
        <end position="139"/>
    </location>
</feature>
<dbReference type="EMBL" id="OC916711">
    <property type="protein sequence ID" value="CAD7645019.1"/>
    <property type="molecule type" value="Genomic_DNA"/>
</dbReference>
<evidence type="ECO:0000256" key="1">
    <source>
        <dbReference type="PROSITE-ProRule" id="PRU00235"/>
    </source>
</evidence>
<name>A0A7R9LNN4_9ACAR</name>
<reference evidence="4" key="1">
    <citation type="submission" date="2020-11" db="EMBL/GenBank/DDBJ databases">
        <authorList>
            <person name="Tran Van P."/>
        </authorList>
    </citation>
    <scope>NUCLEOTIDE SEQUENCE</scope>
</reference>
<dbReference type="InterPro" id="IPR000719">
    <property type="entry name" value="Prot_kinase_dom"/>
</dbReference>
<dbReference type="GO" id="GO:0005524">
    <property type="term" value="F:ATP binding"/>
    <property type="evidence" value="ECO:0007669"/>
    <property type="project" value="UniProtKB-UniRule"/>
</dbReference>
<dbReference type="Pfam" id="PF00069">
    <property type="entry name" value="Pkinase"/>
    <property type="match status" value="1"/>
</dbReference>
<dbReference type="InterPro" id="IPR000408">
    <property type="entry name" value="Reg_chr_condens"/>
</dbReference>
<feature type="repeat" description="RCC1" evidence="1">
    <location>
        <begin position="650"/>
        <end position="713"/>
    </location>
</feature>
<gene>
    <name evidence="4" type="ORF">ONB1V03_LOCUS4988</name>
</gene>
<feature type="binding site" evidence="2">
    <location>
        <position position="868"/>
    </location>
    <ligand>
        <name>ATP</name>
        <dbReference type="ChEBI" id="CHEBI:30616"/>
    </ligand>
</feature>
<dbReference type="CDD" id="cd00180">
    <property type="entry name" value="PKc"/>
    <property type="match status" value="1"/>
</dbReference>
<keyword evidence="2" id="KW-0067">ATP-binding</keyword>
<feature type="domain" description="Protein kinase" evidence="3">
    <location>
        <begin position="219"/>
        <end position="525"/>
    </location>
</feature>
<dbReference type="PROSITE" id="PS00107">
    <property type="entry name" value="PROTEIN_KINASE_ATP"/>
    <property type="match status" value="1"/>
</dbReference>
<dbReference type="InterPro" id="IPR011009">
    <property type="entry name" value="Kinase-like_dom_sf"/>
</dbReference>
<dbReference type="Proteomes" id="UP000728032">
    <property type="component" value="Unassembled WGS sequence"/>
</dbReference>
<protein>
    <recommendedName>
        <fullName evidence="3">Protein kinase domain-containing protein</fullName>
    </recommendedName>
</protein>
<evidence type="ECO:0000256" key="2">
    <source>
        <dbReference type="PROSITE-ProRule" id="PRU10141"/>
    </source>
</evidence>
<dbReference type="PROSITE" id="PS00626">
    <property type="entry name" value="RCC1_2"/>
    <property type="match status" value="2"/>
</dbReference>
<dbReference type="AlphaFoldDB" id="A0A7R9LNN4"/>
<organism evidence="4">
    <name type="scientific">Oppiella nova</name>
    <dbReference type="NCBI Taxonomy" id="334625"/>
    <lineage>
        <taxon>Eukaryota</taxon>
        <taxon>Metazoa</taxon>
        <taxon>Ecdysozoa</taxon>
        <taxon>Arthropoda</taxon>
        <taxon>Chelicerata</taxon>
        <taxon>Arachnida</taxon>
        <taxon>Acari</taxon>
        <taxon>Acariformes</taxon>
        <taxon>Sarcoptiformes</taxon>
        <taxon>Oribatida</taxon>
        <taxon>Brachypylina</taxon>
        <taxon>Oppioidea</taxon>
        <taxon>Oppiidae</taxon>
        <taxon>Oppiella</taxon>
    </lineage>
</organism>
<dbReference type="InterPro" id="IPR051553">
    <property type="entry name" value="Ran_GTPase-activating"/>
</dbReference>
<dbReference type="SUPFAM" id="SSF56112">
    <property type="entry name" value="Protein kinase-like (PK-like)"/>
    <property type="match status" value="2"/>
</dbReference>
<feature type="repeat" description="RCC1" evidence="1">
    <location>
        <begin position="140"/>
        <end position="187"/>
    </location>
</feature>
<dbReference type="PROSITE" id="PS50012">
    <property type="entry name" value="RCC1_3"/>
    <property type="match status" value="5"/>
</dbReference>
<dbReference type="Pfam" id="PF13540">
    <property type="entry name" value="RCC1_2"/>
    <property type="match status" value="2"/>
</dbReference>